<evidence type="ECO:0000259" key="1">
    <source>
        <dbReference type="Pfam" id="PF09811"/>
    </source>
</evidence>
<evidence type="ECO:0000313" key="3">
    <source>
        <dbReference type="EMBL" id="KAJ8928391.1"/>
    </source>
</evidence>
<dbReference type="EMBL" id="JANEYF010005385">
    <property type="protein sequence ID" value="KAJ8928391.1"/>
    <property type="molecule type" value="Genomic_DNA"/>
</dbReference>
<feature type="domain" description="Methyltransferase" evidence="2">
    <location>
        <begin position="211"/>
        <end position="263"/>
    </location>
</feature>
<dbReference type="AlphaFoldDB" id="A0AAV8WRK6"/>
<name>A0AAV8WRK6_9CUCU</name>
<evidence type="ECO:0000259" key="2">
    <source>
        <dbReference type="Pfam" id="PF13679"/>
    </source>
</evidence>
<dbReference type="InterPro" id="IPR025714">
    <property type="entry name" value="Methyltranfer_dom"/>
</dbReference>
<sequence length="408" mass="46757">MQENGKDVVDKDINDIFDDILLSEEKVIEESYKEGFQIGIAKGNPEGYHLGYHRGAELGAEIGYYVGVTESYLQYLKNSNISEKLFKSLETLKVLLDNFPRHNAEDVDIIEQATNFHMVDYFSKEAYTKYIPENIQYEIKEIGEEEITNYIFTDDYRKLPNLLKFVEKSREFTLKNCPDVCLNINDFQGRLIEWGCEEFLRLKLEIFMTSKKSHEVDILSFISAAVRNIAGTSHIIDIGDGKGYLSSMLALHYKIPVLGVDASVFVHEGIDFNELVTNIFLKKPNGLSLVGLHTCGNLAASSIRIFNSNEHIKTICNVGCCYHLMTECYEEDPNKKENILLGHGFPMSSYLKRKEFVIGRAARMIAAQSVDRIMDKKNLPNKTIFYRALFEVLLERRCENVPSNQRYV</sequence>
<dbReference type="InterPro" id="IPR052220">
    <property type="entry name" value="METTL25"/>
</dbReference>
<dbReference type="PANTHER" id="PTHR12496:SF9">
    <property type="entry name" value="METHYLTRANSFERASE-LIKE PROTEIN 25-RELATED"/>
    <property type="match status" value="1"/>
</dbReference>
<dbReference type="Pfam" id="PF09811">
    <property type="entry name" value="Yae1_N"/>
    <property type="match status" value="1"/>
</dbReference>
<gene>
    <name evidence="3" type="ORF">NQ314_019056</name>
</gene>
<proteinExistence type="predicted"/>
<organism evidence="3 4">
    <name type="scientific">Rhamnusium bicolor</name>
    <dbReference type="NCBI Taxonomy" id="1586634"/>
    <lineage>
        <taxon>Eukaryota</taxon>
        <taxon>Metazoa</taxon>
        <taxon>Ecdysozoa</taxon>
        <taxon>Arthropoda</taxon>
        <taxon>Hexapoda</taxon>
        <taxon>Insecta</taxon>
        <taxon>Pterygota</taxon>
        <taxon>Neoptera</taxon>
        <taxon>Endopterygota</taxon>
        <taxon>Coleoptera</taxon>
        <taxon>Polyphaga</taxon>
        <taxon>Cucujiformia</taxon>
        <taxon>Chrysomeloidea</taxon>
        <taxon>Cerambycidae</taxon>
        <taxon>Lepturinae</taxon>
        <taxon>Rhagiini</taxon>
        <taxon>Rhamnusium</taxon>
    </lineage>
</organism>
<dbReference type="Pfam" id="PF13679">
    <property type="entry name" value="Methyltransf_32"/>
    <property type="match status" value="2"/>
</dbReference>
<accession>A0AAV8WRK6</accession>
<feature type="domain" description="Essential protein Yae1 N-terminal" evidence="1">
    <location>
        <begin position="32"/>
        <end position="68"/>
    </location>
</feature>
<keyword evidence="4" id="KW-1185">Reference proteome</keyword>
<comment type="caution">
    <text evidence="3">The sequence shown here is derived from an EMBL/GenBank/DDBJ whole genome shotgun (WGS) entry which is preliminary data.</text>
</comment>
<protein>
    <recommendedName>
        <fullName evidence="5">Methyltransferase domain-containing protein</fullName>
    </recommendedName>
</protein>
<feature type="non-terminal residue" evidence="3">
    <location>
        <position position="408"/>
    </location>
</feature>
<reference evidence="3" key="1">
    <citation type="journal article" date="2023" name="Insect Mol. Biol.">
        <title>Genome sequencing provides insights into the evolution of gene families encoding plant cell wall-degrading enzymes in longhorned beetles.</title>
        <authorList>
            <person name="Shin N.R."/>
            <person name="Okamura Y."/>
            <person name="Kirsch R."/>
            <person name="Pauchet Y."/>
        </authorList>
    </citation>
    <scope>NUCLEOTIDE SEQUENCE</scope>
    <source>
        <strain evidence="3">RBIC_L_NR</strain>
    </source>
</reference>
<evidence type="ECO:0008006" key="5">
    <source>
        <dbReference type="Google" id="ProtNLM"/>
    </source>
</evidence>
<dbReference type="Proteomes" id="UP001162156">
    <property type="component" value="Unassembled WGS sequence"/>
</dbReference>
<evidence type="ECO:0000313" key="4">
    <source>
        <dbReference type="Proteomes" id="UP001162156"/>
    </source>
</evidence>
<feature type="domain" description="Methyltransferase" evidence="2">
    <location>
        <begin position="287"/>
        <end position="327"/>
    </location>
</feature>
<dbReference type="InterPro" id="IPR019191">
    <property type="entry name" value="Essential_protein_Yae1_N"/>
</dbReference>
<dbReference type="PANTHER" id="PTHR12496">
    <property type="entry name" value="CGI-41 METHYLTRANSFERASE"/>
    <property type="match status" value="1"/>
</dbReference>